<sequence>MSNWWGTRKDVSPRLIWEVEAMKGTFGQTFKLHVPPFGGLLYWEGTVDVNMSILENPEHKLKVVYPKEYPSRPAEAYCIKPRIYSEKHQYEDGQLCLFNPKDGENYGWNPSKSTAVTVTGWAIQWLYAYYTWRATGEWPGIEERIREDPSARRRRRRR</sequence>
<feature type="domain" description="Type II CBASS E2 protein" evidence="1">
    <location>
        <begin position="20"/>
        <end position="143"/>
    </location>
</feature>
<dbReference type="InterPro" id="IPR058588">
    <property type="entry name" value="E2-CBASS"/>
</dbReference>
<dbReference type="EMBL" id="CP062983">
    <property type="protein sequence ID" value="QPC82278.1"/>
    <property type="molecule type" value="Genomic_DNA"/>
</dbReference>
<gene>
    <name evidence="2" type="ORF">G4Y79_21755</name>
</gene>
<organism evidence="2 3">
    <name type="scientific">Phototrophicus methaneseepsis</name>
    <dbReference type="NCBI Taxonomy" id="2710758"/>
    <lineage>
        <taxon>Bacteria</taxon>
        <taxon>Bacillati</taxon>
        <taxon>Chloroflexota</taxon>
        <taxon>Candidatus Thermofontia</taxon>
        <taxon>Phototrophicales</taxon>
        <taxon>Phototrophicaceae</taxon>
        <taxon>Phototrophicus</taxon>
    </lineage>
</organism>
<dbReference type="KEGG" id="pmet:G4Y79_21755"/>
<evidence type="ECO:0000313" key="2">
    <source>
        <dbReference type="EMBL" id="QPC82278.1"/>
    </source>
</evidence>
<accession>A0A7S8E8D1</accession>
<dbReference type="AlphaFoldDB" id="A0A7S8E8D1"/>
<keyword evidence="3" id="KW-1185">Reference proteome</keyword>
<evidence type="ECO:0000313" key="3">
    <source>
        <dbReference type="Proteomes" id="UP000594468"/>
    </source>
</evidence>
<protein>
    <recommendedName>
        <fullName evidence="1">Type II CBASS E2 protein domain-containing protein</fullName>
    </recommendedName>
</protein>
<dbReference type="InterPro" id="IPR016135">
    <property type="entry name" value="UBQ-conjugating_enzyme/RWD"/>
</dbReference>
<dbReference type="Proteomes" id="UP000594468">
    <property type="component" value="Chromosome"/>
</dbReference>
<dbReference type="Pfam" id="PF26395">
    <property type="entry name" value="E2-CBASS"/>
    <property type="match status" value="1"/>
</dbReference>
<proteinExistence type="predicted"/>
<dbReference type="SUPFAM" id="SSF54495">
    <property type="entry name" value="UBC-like"/>
    <property type="match status" value="1"/>
</dbReference>
<dbReference type="Gene3D" id="3.10.110.10">
    <property type="entry name" value="Ubiquitin Conjugating Enzyme"/>
    <property type="match status" value="1"/>
</dbReference>
<name>A0A7S8E8D1_9CHLR</name>
<reference evidence="2 3" key="1">
    <citation type="submission" date="2020-02" db="EMBL/GenBank/DDBJ databases">
        <authorList>
            <person name="Zheng R.K."/>
            <person name="Sun C.M."/>
        </authorList>
    </citation>
    <scope>NUCLEOTIDE SEQUENCE [LARGE SCALE GENOMIC DNA]</scope>
    <source>
        <strain evidence="3">rifampicinis</strain>
    </source>
</reference>
<dbReference type="RefSeq" id="WP_195170347.1">
    <property type="nucleotide sequence ID" value="NZ_CP062983.1"/>
</dbReference>
<evidence type="ECO:0000259" key="1">
    <source>
        <dbReference type="Pfam" id="PF26395"/>
    </source>
</evidence>